<accession>A0A0D7CIC5</accession>
<dbReference type="Proteomes" id="UP000032458">
    <property type="component" value="Unassembled WGS sequence"/>
</dbReference>
<feature type="region of interest" description="Disordered" evidence="1">
    <location>
        <begin position="47"/>
        <end position="80"/>
    </location>
</feature>
<evidence type="ECO:0000313" key="2">
    <source>
        <dbReference type="EMBL" id="KIZ15948.1"/>
    </source>
</evidence>
<comment type="caution">
    <text evidence="2">The sequence shown here is derived from an EMBL/GenBank/DDBJ whole genome shotgun (WGS) entry which is preliminary data.</text>
</comment>
<keyword evidence="3" id="KW-1185">Reference proteome</keyword>
<dbReference type="EMBL" id="JRKI01000029">
    <property type="protein sequence ID" value="KIZ15948.1"/>
    <property type="molecule type" value="Genomic_DNA"/>
</dbReference>
<gene>
    <name evidence="2" type="ORF">SNA_22075</name>
</gene>
<name>A0A0D7CIC5_9ACTN</name>
<protein>
    <submittedName>
        <fullName evidence="2">Uncharacterized protein</fullName>
    </submittedName>
</protein>
<proteinExistence type="predicted"/>
<reference evidence="2 3" key="1">
    <citation type="submission" date="2014-09" db="EMBL/GenBank/DDBJ databases">
        <title>Draft genome sequence of Streptomyces natalensis ATCC 27448, producer of the antifungal pimaricin.</title>
        <authorList>
            <person name="Mendes M.V."/>
            <person name="Beites T."/>
            <person name="Pires S."/>
            <person name="Santos C.L."/>
            <person name="Moradas-Ferreira P."/>
        </authorList>
    </citation>
    <scope>NUCLEOTIDE SEQUENCE [LARGE SCALE GENOMIC DNA]</scope>
    <source>
        <strain evidence="2 3">ATCC 27448</strain>
    </source>
</reference>
<organism evidence="2 3">
    <name type="scientific">Streptomyces natalensis ATCC 27448</name>
    <dbReference type="NCBI Taxonomy" id="1240678"/>
    <lineage>
        <taxon>Bacteria</taxon>
        <taxon>Bacillati</taxon>
        <taxon>Actinomycetota</taxon>
        <taxon>Actinomycetes</taxon>
        <taxon>Kitasatosporales</taxon>
        <taxon>Streptomycetaceae</taxon>
        <taxon>Streptomyces</taxon>
    </lineage>
</organism>
<evidence type="ECO:0000313" key="3">
    <source>
        <dbReference type="Proteomes" id="UP000032458"/>
    </source>
</evidence>
<dbReference type="AlphaFoldDB" id="A0A0D7CIC5"/>
<dbReference type="PATRIC" id="fig|1240678.4.peg.4704"/>
<sequence>MASAQEDVGRVTKTTDTLNDRDYEYTLGCLGEEFRYEDRGQREGLHHLRRHARPAGRIARGSRGLPDQHRREPWLKQTQG</sequence>
<evidence type="ECO:0000256" key="1">
    <source>
        <dbReference type="SAM" id="MobiDB-lite"/>
    </source>
</evidence>